<dbReference type="CDD" id="cd04452">
    <property type="entry name" value="S1_IF2_alpha"/>
    <property type="match status" value="1"/>
</dbReference>
<gene>
    <name evidence="6" type="ORF">FOB64_006057</name>
</gene>
<evidence type="ECO:0000256" key="2">
    <source>
        <dbReference type="ARBA" id="ARBA00022540"/>
    </source>
</evidence>
<evidence type="ECO:0000313" key="6">
    <source>
        <dbReference type="EMBL" id="KAF6063042.1"/>
    </source>
</evidence>
<dbReference type="InterPro" id="IPR024054">
    <property type="entry name" value="TIF2_asu_middle_sf"/>
</dbReference>
<sequence length="279" mass="31477">MSTTNCRFYENKYPEVDEVVMVNVQEIAEMGAYVKLLEYDNIEGMVLLSELSRRRIRSIQKLIRVGKNEVAVVLRVDKEKGYIDLSKKVVSAEDIVKCDERYNKSKAVHSILRHCAEKFNIPLERLYETIGWPLSRKYGHAYDAFKISITDPSVLTVSMYLQRTADVDVSCFSYEGIDAIKEALKAAESVSTSQMQVKAKLVAAPLYFITVQALDKNEGVKLLEKAIEKITESIEASGGNCKVSMPPKAVSANEDAELERMLQRREAEDKDSSDEEDDA</sequence>
<dbReference type="PANTHER" id="PTHR10602">
    <property type="entry name" value="EUKARYOTIC TRANSLATION INITIATION FACTOR 2 SUBUNIT 1"/>
    <property type="match status" value="1"/>
</dbReference>
<dbReference type="FunFam" id="3.30.70.1130:FF:000001">
    <property type="entry name" value="Eukaryotic translation initiation factor 2 subunit 1"/>
    <property type="match status" value="1"/>
</dbReference>
<dbReference type="InterPro" id="IPR012340">
    <property type="entry name" value="NA-bd_OB-fold"/>
</dbReference>
<dbReference type="PROSITE" id="PS50126">
    <property type="entry name" value="S1"/>
    <property type="match status" value="1"/>
</dbReference>
<dbReference type="GO" id="GO:0003723">
    <property type="term" value="F:RNA binding"/>
    <property type="evidence" value="ECO:0007669"/>
    <property type="project" value="InterPro"/>
</dbReference>
<dbReference type="EMBL" id="JABWAD010000061">
    <property type="protein sequence ID" value="KAF6063042.1"/>
    <property type="molecule type" value="Genomic_DNA"/>
</dbReference>
<proteinExistence type="inferred from homology"/>
<dbReference type="InterPro" id="IPR044126">
    <property type="entry name" value="S1_IF2_alpha"/>
</dbReference>
<dbReference type="FunFam" id="1.10.150.190:FF:000003">
    <property type="entry name" value="Eukaryotic translation initiation factor 2 subunit alpha"/>
    <property type="match status" value="1"/>
</dbReference>
<comment type="caution">
    <text evidence="6">The sequence shown here is derived from an EMBL/GenBank/DDBJ whole genome shotgun (WGS) entry which is preliminary data.</text>
</comment>
<dbReference type="Pfam" id="PF07541">
    <property type="entry name" value="EIF_2_alpha"/>
    <property type="match status" value="2"/>
</dbReference>
<dbReference type="Pfam" id="PF00575">
    <property type="entry name" value="S1"/>
    <property type="match status" value="1"/>
</dbReference>
<dbReference type="SUPFAM" id="SSF116742">
    <property type="entry name" value="eIF2alpha middle domain-like"/>
    <property type="match status" value="1"/>
</dbReference>
<dbReference type="Gene3D" id="2.40.50.140">
    <property type="entry name" value="Nucleic acid-binding proteins"/>
    <property type="match status" value="1"/>
</dbReference>
<dbReference type="SUPFAM" id="SSF50249">
    <property type="entry name" value="Nucleic acid-binding proteins"/>
    <property type="match status" value="1"/>
</dbReference>
<dbReference type="SMART" id="SM00316">
    <property type="entry name" value="S1"/>
    <property type="match status" value="1"/>
</dbReference>
<evidence type="ECO:0000256" key="4">
    <source>
        <dbReference type="ARBA" id="ARBA00022917"/>
    </source>
</evidence>
<dbReference type="SUPFAM" id="SSF110993">
    <property type="entry name" value="eIF-2-alpha, C-terminal domain"/>
    <property type="match status" value="1"/>
</dbReference>
<keyword evidence="4" id="KW-0648">Protein biosynthesis</keyword>
<organism evidence="6 7">
    <name type="scientific">Candida albicans</name>
    <name type="common">Yeast</name>
    <dbReference type="NCBI Taxonomy" id="5476"/>
    <lineage>
        <taxon>Eukaryota</taxon>
        <taxon>Fungi</taxon>
        <taxon>Dikarya</taxon>
        <taxon>Ascomycota</taxon>
        <taxon>Saccharomycotina</taxon>
        <taxon>Pichiomycetes</taxon>
        <taxon>Debaryomycetaceae</taxon>
        <taxon>Candida/Lodderomyces clade</taxon>
        <taxon>Candida</taxon>
    </lineage>
</organism>
<dbReference type="Gene3D" id="1.10.150.190">
    <property type="entry name" value="Translation initiation factor 2, subunit 1, domain 2"/>
    <property type="match status" value="1"/>
</dbReference>
<keyword evidence="2 6" id="KW-0396">Initiation factor</keyword>
<dbReference type="Gene3D" id="3.30.70.1130">
    <property type="entry name" value="EIF_2_alpha"/>
    <property type="match status" value="1"/>
</dbReference>
<dbReference type="FunFam" id="2.40.50.140:FF:000015">
    <property type="entry name" value="Eukaryotic translation initiation factor 2 subunit alpha"/>
    <property type="match status" value="1"/>
</dbReference>
<dbReference type="InterPro" id="IPR003029">
    <property type="entry name" value="S1_domain"/>
</dbReference>
<comment type="similarity">
    <text evidence="1">Belongs to the eIF-2-alpha family.</text>
</comment>
<evidence type="ECO:0000256" key="1">
    <source>
        <dbReference type="ARBA" id="ARBA00007223"/>
    </source>
</evidence>
<dbReference type="InterPro" id="IPR024055">
    <property type="entry name" value="TIF2_asu_C"/>
</dbReference>
<dbReference type="InterPro" id="IPR011488">
    <property type="entry name" value="TIF_2_asu"/>
</dbReference>
<evidence type="ECO:0000256" key="3">
    <source>
        <dbReference type="ARBA" id="ARBA00022553"/>
    </source>
</evidence>
<evidence type="ECO:0000313" key="7">
    <source>
        <dbReference type="Proteomes" id="UP000536275"/>
    </source>
</evidence>
<reference evidence="6 7" key="1">
    <citation type="submission" date="2020-03" db="EMBL/GenBank/DDBJ databases">
        <title>FDA dAtabase for Regulatory Grade micrObial Sequences (FDA-ARGOS): Supporting development and validation of Infectious Disease Dx tests.</title>
        <authorList>
            <person name="Campos J."/>
            <person name="Goldberg B."/>
            <person name="Tallon L."/>
            <person name="Sadzewicz L."/>
            <person name="Vavikolanu K."/>
            <person name="Mehta A."/>
            <person name="Aluvathingal J."/>
            <person name="Nadendla S."/>
            <person name="Nandy P."/>
            <person name="Geyer C."/>
            <person name="Yan Y."/>
            <person name="Sichtig H."/>
        </authorList>
    </citation>
    <scope>NUCLEOTIDE SEQUENCE [LARGE SCALE GENOMIC DNA]</scope>
    <source>
        <strain evidence="6 7">FDAARGOS_656</strain>
    </source>
</reference>
<keyword evidence="3" id="KW-0597">Phosphoprotein</keyword>
<accession>A0A8H6BVL5</accession>
<dbReference type="AlphaFoldDB" id="A0A8H6BVL5"/>
<dbReference type="GO" id="GO:0043022">
    <property type="term" value="F:ribosome binding"/>
    <property type="evidence" value="ECO:0007669"/>
    <property type="project" value="TreeGrafter"/>
</dbReference>
<dbReference type="GO" id="GO:0003743">
    <property type="term" value="F:translation initiation factor activity"/>
    <property type="evidence" value="ECO:0007669"/>
    <property type="project" value="UniProtKB-KW"/>
</dbReference>
<name>A0A8H6BVL5_CANAX</name>
<protein>
    <submittedName>
        <fullName evidence="6">Eukaryotic translation initiation factor 2 alpha subunit family protein</fullName>
    </submittedName>
</protein>
<dbReference type="GO" id="GO:0005850">
    <property type="term" value="C:eukaryotic translation initiation factor 2 complex"/>
    <property type="evidence" value="ECO:0007669"/>
    <property type="project" value="TreeGrafter"/>
</dbReference>
<dbReference type="PANTHER" id="PTHR10602:SF0">
    <property type="entry name" value="EUKARYOTIC TRANSLATION INITIATION FACTOR 2 SUBUNIT 1"/>
    <property type="match status" value="1"/>
</dbReference>
<dbReference type="GO" id="GO:0033290">
    <property type="term" value="C:eukaryotic 48S preinitiation complex"/>
    <property type="evidence" value="ECO:0007669"/>
    <property type="project" value="TreeGrafter"/>
</dbReference>
<feature type="domain" description="S1 motif" evidence="5">
    <location>
        <begin position="17"/>
        <end position="88"/>
    </location>
</feature>
<dbReference type="Proteomes" id="UP000536275">
    <property type="component" value="Unassembled WGS sequence"/>
</dbReference>
<evidence type="ECO:0000259" key="5">
    <source>
        <dbReference type="PROSITE" id="PS50126"/>
    </source>
</evidence>